<keyword evidence="8" id="KW-1185">Reference proteome</keyword>
<dbReference type="Gene3D" id="3.40.20.10">
    <property type="entry name" value="Severin"/>
    <property type="match status" value="1"/>
</dbReference>
<keyword evidence="3" id="KW-0007">Acetylation</keyword>
<evidence type="ECO:0000256" key="4">
    <source>
        <dbReference type="ARBA" id="ARBA00023203"/>
    </source>
</evidence>
<dbReference type="CDD" id="cd11286">
    <property type="entry name" value="ADF_cofilin_like"/>
    <property type="match status" value="1"/>
</dbReference>
<evidence type="ECO:0000256" key="3">
    <source>
        <dbReference type="ARBA" id="ARBA00022990"/>
    </source>
</evidence>
<accession>A0A8W4FAG3</accession>
<dbReference type="InterPro" id="IPR002108">
    <property type="entry name" value="ADF-H"/>
</dbReference>
<dbReference type="GeneTree" id="ENSGT00950000183000"/>
<dbReference type="Proteomes" id="UP000008227">
    <property type="component" value="Chromosome 2"/>
</dbReference>
<evidence type="ECO:0000313" key="7">
    <source>
        <dbReference type="Ensembl" id="ENSSSCP00000076314.1"/>
    </source>
</evidence>
<protein>
    <submittedName>
        <fullName evidence="7">Cofilin 1</fullName>
    </submittedName>
</protein>
<feature type="region of interest" description="Disordered" evidence="5">
    <location>
        <begin position="1"/>
        <end position="48"/>
    </location>
</feature>
<evidence type="ECO:0000313" key="8">
    <source>
        <dbReference type="Proteomes" id="UP000008227"/>
    </source>
</evidence>
<dbReference type="FunFam" id="3.40.20.10:FF:000010">
    <property type="entry name" value="Putative destrin"/>
    <property type="match status" value="1"/>
</dbReference>
<evidence type="ECO:0000259" key="6">
    <source>
        <dbReference type="PROSITE" id="PS51263"/>
    </source>
</evidence>
<keyword evidence="9" id="KW-1267">Proteomics identification</keyword>
<dbReference type="Ensembl" id="ENSSSCT00000092945.1">
    <property type="protein sequence ID" value="ENSSSCP00000076314.1"/>
    <property type="gene ID" value="ENSSSCG00000012974.6"/>
</dbReference>
<dbReference type="GO" id="GO:0003779">
    <property type="term" value="F:actin binding"/>
    <property type="evidence" value="ECO:0007669"/>
    <property type="project" value="UniProtKB-KW"/>
</dbReference>
<keyword evidence="4" id="KW-0009">Actin-binding</keyword>
<evidence type="ECO:0000256" key="1">
    <source>
        <dbReference type="ARBA" id="ARBA00006844"/>
    </source>
</evidence>
<dbReference type="SMART" id="SM00102">
    <property type="entry name" value="ADF"/>
    <property type="match status" value="1"/>
</dbReference>
<dbReference type="GO" id="GO:0030042">
    <property type="term" value="P:actin filament depolymerization"/>
    <property type="evidence" value="ECO:0007669"/>
    <property type="project" value="InterPro"/>
</dbReference>
<dbReference type="InterPro" id="IPR017904">
    <property type="entry name" value="ADF/Cofilin"/>
</dbReference>
<evidence type="ECO:0000256" key="5">
    <source>
        <dbReference type="SAM" id="MobiDB-lite"/>
    </source>
</evidence>
<evidence type="ECO:0000256" key="2">
    <source>
        <dbReference type="ARBA" id="ARBA00022553"/>
    </source>
</evidence>
<comment type="similarity">
    <text evidence="1">Belongs to the actin-binding proteins ADF family.</text>
</comment>
<feature type="region of interest" description="Disordered" evidence="5">
    <location>
        <begin position="131"/>
        <end position="185"/>
    </location>
</feature>
<gene>
    <name evidence="7" type="primary">CFL1</name>
</gene>
<reference evidence="7" key="3">
    <citation type="submission" date="2025-09" db="UniProtKB">
        <authorList>
            <consortium name="Ensembl"/>
        </authorList>
    </citation>
    <scope>IDENTIFICATION</scope>
</reference>
<reference evidence="7" key="2">
    <citation type="submission" date="2025-08" db="UniProtKB">
        <authorList>
            <consortium name="Ensembl"/>
        </authorList>
    </citation>
    <scope>IDENTIFICATION</scope>
</reference>
<reference evidence="7" key="1">
    <citation type="journal article" date="2020" name="Gigascience">
        <title>An improved pig reference genome sequence to enable pig genetics and genomics research.</title>
        <authorList>
            <person name="Warr A."/>
            <person name="Affara N."/>
            <person name="Aken B."/>
            <person name="Beiki H."/>
            <person name="Bickhart D.M."/>
            <person name="Billis K."/>
            <person name="Chow W."/>
            <person name="Eory L."/>
            <person name="Finlayson H.A."/>
            <person name="Flicek P."/>
            <person name="Giron C.G."/>
            <person name="Griffin D.K."/>
            <person name="Hall R."/>
            <person name="Hannum G."/>
            <person name="Hourlier T."/>
            <person name="Howe K."/>
            <person name="Hume D.A."/>
            <person name="Izuogu O."/>
            <person name="Kim K."/>
            <person name="Koren S."/>
            <person name="Liu H."/>
            <person name="Manchanda N."/>
            <person name="Martin F.J."/>
            <person name="Nonneman D.J."/>
            <person name="O'Connor R.E."/>
            <person name="Phillippy A.M."/>
            <person name="Rohrer G.A."/>
            <person name="Rosen B.D."/>
            <person name="Rund L.A."/>
            <person name="Sargent C.A."/>
            <person name="Schook L.B."/>
            <person name="Schroeder S.G."/>
            <person name="Schwartz A.S."/>
            <person name="Skinner B.M."/>
            <person name="Talbot R."/>
            <person name="Tseng E."/>
            <person name="Tuggle C.K."/>
            <person name="Watson M."/>
            <person name="Smith T.P.L."/>
            <person name="Archibald A.L."/>
        </authorList>
    </citation>
    <scope>NUCLEOTIDE SEQUENCE [LARGE SCALE GENOMIC DNA]</scope>
    <source>
        <strain evidence="7">Duroc</strain>
    </source>
</reference>
<evidence type="ECO:0007829" key="9">
    <source>
        <dbReference type="PeptideAtlas" id="A0A8W4FAG3"/>
    </source>
</evidence>
<dbReference type="PROSITE" id="PS51263">
    <property type="entry name" value="ADF_H"/>
    <property type="match status" value="1"/>
</dbReference>
<dbReference type="GO" id="GO:0015629">
    <property type="term" value="C:actin cytoskeleton"/>
    <property type="evidence" value="ECO:0007669"/>
    <property type="project" value="InterPro"/>
</dbReference>
<dbReference type="Pfam" id="PF00241">
    <property type="entry name" value="Cofilin_ADF"/>
    <property type="match status" value="1"/>
</dbReference>
<feature type="domain" description="ADF-H" evidence="6">
    <location>
        <begin position="245"/>
        <end position="394"/>
    </location>
</feature>
<name>A0A8W4FAG3_PIG</name>
<dbReference type="PANTHER" id="PTHR11913">
    <property type="entry name" value="COFILIN-RELATED"/>
    <property type="match status" value="1"/>
</dbReference>
<dbReference type="AlphaFoldDB" id="A0A8W4FAG3"/>
<dbReference type="PRINTS" id="PR00006">
    <property type="entry name" value="COFILIN"/>
</dbReference>
<dbReference type="SUPFAM" id="SSF55753">
    <property type="entry name" value="Actin depolymerizing proteins"/>
    <property type="match status" value="1"/>
</dbReference>
<sequence length="407" mass="44044">MKKTLLPSWPEDSAGASDFISRRSSGGAPEARPAPHCAAHTKRKGPGEAAFSRIPAAAEAALVFSGSLLSPFRFRKYGERQATAREGRRLRVDCLRAREGTGERRRHPLPQIPRLDEGLVLRGGRRWDARARPRAPVRAGSDVARAPPGLPSPPPLRCCARADTGRGGGVQGARVRGRRGAAGVARRGGAEANGFAGARARWEHAASKPGSGAAKEKRASALGARAPPKGCSCLRVTLPRRRASGVAVSDGVIKVFNDMKVRKSSTPEEVKKRKKAVLFCLSEDKKNIILEEGKEILVGDVGQTVDDPYATFVKMLPDKDCRYALYDATYETKESKKEDLVFIFWAPECAPLKSKMIYASSKDAIKKKLTGIKHELQANCYEEVKDRCTLAEKLGGSAVISLEGKPL</sequence>
<organism evidence="7 8">
    <name type="scientific">Sus scrofa</name>
    <name type="common">Pig</name>
    <dbReference type="NCBI Taxonomy" id="9823"/>
    <lineage>
        <taxon>Eukaryota</taxon>
        <taxon>Metazoa</taxon>
        <taxon>Chordata</taxon>
        <taxon>Craniata</taxon>
        <taxon>Vertebrata</taxon>
        <taxon>Euteleostomi</taxon>
        <taxon>Mammalia</taxon>
        <taxon>Eutheria</taxon>
        <taxon>Laurasiatheria</taxon>
        <taxon>Artiodactyla</taxon>
        <taxon>Suina</taxon>
        <taxon>Suidae</taxon>
        <taxon>Sus</taxon>
    </lineage>
</organism>
<proteinExistence type="evidence at protein level"/>
<keyword evidence="2" id="KW-0597">Phosphoprotein</keyword>
<dbReference type="InterPro" id="IPR029006">
    <property type="entry name" value="ADF-H/Gelsolin-like_dom_sf"/>
</dbReference>